<accession>A0AAE3WJV8</accession>
<dbReference type="EMBL" id="VKQA01000002">
    <property type="protein sequence ID" value="MDR4250759.1"/>
    <property type="molecule type" value="Genomic_DNA"/>
</dbReference>
<dbReference type="Proteomes" id="UP001182042">
    <property type="component" value="Unassembled WGS sequence"/>
</dbReference>
<dbReference type="AlphaFoldDB" id="A0AAE3WJV8"/>
<feature type="region of interest" description="Disordered" evidence="1">
    <location>
        <begin position="230"/>
        <end position="250"/>
    </location>
</feature>
<dbReference type="GO" id="GO:0003677">
    <property type="term" value="F:DNA binding"/>
    <property type="evidence" value="ECO:0007669"/>
    <property type="project" value="UniProtKB-KW"/>
</dbReference>
<protein>
    <submittedName>
        <fullName evidence="2">Single-stranded DNA-binding protein</fullName>
    </submittedName>
</protein>
<organism evidence="2 3">
    <name type="scientific">Bacillus pumilus</name>
    <name type="common">Bacillus mesentericus</name>
    <dbReference type="NCBI Taxonomy" id="1408"/>
    <lineage>
        <taxon>Bacteria</taxon>
        <taxon>Bacillati</taxon>
        <taxon>Bacillota</taxon>
        <taxon>Bacilli</taxon>
        <taxon>Bacillales</taxon>
        <taxon>Bacillaceae</taxon>
        <taxon>Bacillus</taxon>
    </lineage>
</organism>
<evidence type="ECO:0000256" key="1">
    <source>
        <dbReference type="SAM" id="MobiDB-lite"/>
    </source>
</evidence>
<proteinExistence type="predicted"/>
<sequence>MSIRDILKQRSEARDKAASGESEFPEGVTRYVKLGRHGEINKDGRTLVLLGSPDDWFIYFVHEDKTYNGRGYDHNFRKHTCSHSPKGVVQASELANYLRAGKDECLSCKAGAKRKMFFMIPVYDPQYKTYRVIDIAEFHADSLIADYDKIEKTMQKATKNPEYSIVGEAAFFKQVDKTYSLESGDVEDDVIEAAKAFIGADFGFEELANFREKDDIVTLLSEAVGGIDKSVLPNQTPADDELPAEEKFEF</sequence>
<dbReference type="RefSeq" id="WP_309415878.1">
    <property type="nucleotide sequence ID" value="NZ_VKQA01000002.1"/>
</dbReference>
<evidence type="ECO:0000313" key="2">
    <source>
        <dbReference type="EMBL" id="MDR4250759.1"/>
    </source>
</evidence>
<evidence type="ECO:0000313" key="3">
    <source>
        <dbReference type="Proteomes" id="UP001182042"/>
    </source>
</evidence>
<reference evidence="2" key="1">
    <citation type="submission" date="2019-07" db="EMBL/GenBank/DDBJ databases">
        <title>Phylogenomic Reclassification of ATCC Bacillus Strains and Various Taxa within the Genus Bacillus.</title>
        <authorList>
            <person name="Riojas M.A."/>
            <person name="Frank A.M."/>
            <person name="Fenn S.L."/>
            <person name="King S."/>
            <person name="Brower S."/>
            <person name="Hazbon M.H."/>
        </authorList>
    </citation>
    <scope>NUCLEOTIDE SEQUENCE</scope>
    <source>
        <strain evidence="2">ATCC 27142</strain>
    </source>
</reference>
<comment type="caution">
    <text evidence="2">The sequence shown here is derived from an EMBL/GenBank/DDBJ whole genome shotgun (WGS) entry which is preliminary data.</text>
</comment>
<keyword evidence="2" id="KW-0238">DNA-binding</keyword>
<name>A0AAE3WJV8_BACPU</name>
<gene>
    <name evidence="2" type="ORF">FO508_10440</name>
</gene>